<feature type="compositionally biased region" description="Basic and acidic residues" evidence="1">
    <location>
        <begin position="1"/>
        <end position="10"/>
    </location>
</feature>
<feature type="compositionally biased region" description="Low complexity" evidence="1">
    <location>
        <begin position="220"/>
        <end position="231"/>
    </location>
</feature>
<comment type="caution">
    <text evidence="2">The sequence shown here is derived from an EMBL/GenBank/DDBJ whole genome shotgun (WGS) entry which is preliminary data.</text>
</comment>
<organism evidence="2 3">
    <name type="scientific">Streptomyces gibsoniae</name>
    <dbReference type="NCBI Taxonomy" id="3075529"/>
    <lineage>
        <taxon>Bacteria</taxon>
        <taxon>Bacillati</taxon>
        <taxon>Actinomycetota</taxon>
        <taxon>Actinomycetes</taxon>
        <taxon>Kitasatosporales</taxon>
        <taxon>Streptomycetaceae</taxon>
        <taxon>Streptomyces</taxon>
    </lineage>
</organism>
<feature type="compositionally biased region" description="Pro residues" evidence="1">
    <location>
        <begin position="256"/>
        <end position="269"/>
    </location>
</feature>
<gene>
    <name evidence="2" type="ORF">RM764_44225</name>
</gene>
<feature type="region of interest" description="Disordered" evidence="1">
    <location>
        <begin position="220"/>
        <end position="269"/>
    </location>
</feature>
<feature type="non-terminal residue" evidence="2">
    <location>
        <position position="269"/>
    </location>
</feature>
<dbReference type="EMBL" id="JAVREY010000136">
    <property type="protein sequence ID" value="MDT0469863.1"/>
    <property type="molecule type" value="Genomic_DNA"/>
</dbReference>
<evidence type="ECO:0000256" key="1">
    <source>
        <dbReference type="SAM" id="MobiDB-lite"/>
    </source>
</evidence>
<feature type="region of interest" description="Disordered" evidence="1">
    <location>
        <begin position="1"/>
        <end position="23"/>
    </location>
</feature>
<evidence type="ECO:0000313" key="2">
    <source>
        <dbReference type="EMBL" id="MDT0469863.1"/>
    </source>
</evidence>
<dbReference type="Proteomes" id="UP001183809">
    <property type="component" value="Unassembled WGS sequence"/>
</dbReference>
<proteinExistence type="predicted"/>
<reference evidence="3" key="1">
    <citation type="submission" date="2023-07" db="EMBL/GenBank/DDBJ databases">
        <title>30 novel species of actinomycetes from the DSMZ collection.</title>
        <authorList>
            <person name="Nouioui I."/>
        </authorList>
    </citation>
    <scope>NUCLEOTIDE SEQUENCE [LARGE SCALE GENOMIC DNA]</scope>
    <source>
        <strain evidence="3">DSM 41699</strain>
    </source>
</reference>
<keyword evidence="3" id="KW-1185">Reference proteome</keyword>
<evidence type="ECO:0000313" key="3">
    <source>
        <dbReference type="Proteomes" id="UP001183809"/>
    </source>
</evidence>
<evidence type="ECO:0008006" key="4">
    <source>
        <dbReference type="Google" id="ProtNLM"/>
    </source>
</evidence>
<protein>
    <recommendedName>
        <fullName evidence="4">Tetratricopeptide repeat protein</fullName>
    </recommendedName>
</protein>
<accession>A0ABU2U9E7</accession>
<name>A0ABU2U9E7_9ACTN</name>
<sequence length="269" mass="26817">MSRLSREPERGSSAAVAASMEGTESGMTPIEVHVPVGARDGAPDAGTGIGTGATVGGMPVVAAPGESVQQAVLNHLHRLALTAGHPVLAAVRDERIGYVVSVRVLVDGSSEFTGVPTQLDTPDTSACPADAAIAVDVPERPGAAVATCMVQAAPEQEPLITATSGPAQVWPRAEGVVPGTVQPPTGTFGPPTGIFIAPTGTFGSQAGAFGSSAGALGLPPVTAPVWPAPATEPDDPQTPEPDFGSGLDSRSAPEWQPAPAPAPAEEPKA</sequence>